<comment type="caution">
    <text evidence="1">The sequence shown here is derived from an EMBL/GenBank/DDBJ whole genome shotgun (WGS) entry which is preliminary data.</text>
</comment>
<evidence type="ECO:0000313" key="1">
    <source>
        <dbReference type="EMBL" id="MBA8806387.1"/>
    </source>
</evidence>
<dbReference type="InterPro" id="IPR029063">
    <property type="entry name" value="SAM-dependent_MTases_sf"/>
</dbReference>
<organism evidence="1 2">
    <name type="scientific">Promicromonospora sukumoe</name>
    <dbReference type="NCBI Taxonomy" id="88382"/>
    <lineage>
        <taxon>Bacteria</taxon>
        <taxon>Bacillati</taxon>
        <taxon>Actinomycetota</taxon>
        <taxon>Actinomycetes</taxon>
        <taxon>Micrococcales</taxon>
        <taxon>Promicromonosporaceae</taxon>
        <taxon>Promicromonospora</taxon>
    </lineage>
</organism>
<gene>
    <name evidence="1" type="ORF">FHX71_000329</name>
</gene>
<dbReference type="Proteomes" id="UP000540568">
    <property type="component" value="Unassembled WGS sequence"/>
</dbReference>
<name>A0A7W3J4Y5_9MICO</name>
<dbReference type="EMBL" id="JACGWV010000001">
    <property type="protein sequence ID" value="MBA8806387.1"/>
    <property type="molecule type" value="Genomic_DNA"/>
</dbReference>
<keyword evidence="2" id="KW-1185">Reference proteome</keyword>
<proteinExistence type="predicted"/>
<keyword evidence="1" id="KW-0808">Transferase</keyword>
<dbReference type="Gene3D" id="3.40.50.150">
    <property type="entry name" value="Vaccinia Virus protein VP39"/>
    <property type="match status" value="1"/>
</dbReference>
<dbReference type="AlphaFoldDB" id="A0A7W3J4Y5"/>
<protein>
    <submittedName>
        <fullName evidence="1">SAM-dependent methyltransferase</fullName>
    </submittedName>
</protein>
<dbReference type="GO" id="GO:0008168">
    <property type="term" value="F:methyltransferase activity"/>
    <property type="evidence" value="ECO:0007669"/>
    <property type="project" value="UniProtKB-KW"/>
</dbReference>
<sequence>MSGPVENNDMALSLFHRYSDTRAKTISSLTALWAGRLAGTENPHIVDFGAGDGQLLAHCLRQIGTRARVTVVEPEDELAARALVDLRERGHQASRRSDIKAAVSDRPANAILAAHVLFYVTDLSGWMHSALEGLAPAGSVSIVMRNPGCDAFRLRALVRAREGTPPRFTSSSIERFARQAAVTCSSTEIKSTLEIPCQSPPKIENVPAASQNEDLAALVCWMTALPFHLPMAPGLHLELSDYLSTRWSDGVIKLDLIDDLLELARDA</sequence>
<dbReference type="Pfam" id="PF13489">
    <property type="entry name" value="Methyltransf_23"/>
    <property type="match status" value="1"/>
</dbReference>
<reference evidence="1 2" key="1">
    <citation type="submission" date="2020-07" db="EMBL/GenBank/DDBJ databases">
        <title>Sequencing the genomes of 1000 actinobacteria strains.</title>
        <authorList>
            <person name="Klenk H.-P."/>
        </authorList>
    </citation>
    <scope>NUCLEOTIDE SEQUENCE [LARGE SCALE GENOMIC DNA]</scope>
    <source>
        <strain evidence="1 2">DSM 44121</strain>
    </source>
</reference>
<dbReference type="GO" id="GO:0032259">
    <property type="term" value="P:methylation"/>
    <property type="evidence" value="ECO:0007669"/>
    <property type="project" value="UniProtKB-KW"/>
</dbReference>
<keyword evidence="1" id="KW-0489">Methyltransferase</keyword>
<dbReference type="SUPFAM" id="SSF53335">
    <property type="entry name" value="S-adenosyl-L-methionine-dependent methyltransferases"/>
    <property type="match status" value="1"/>
</dbReference>
<accession>A0A7W3J4Y5</accession>
<evidence type="ECO:0000313" key="2">
    <source>
        <dbReference type="Proteomes" id="UP000540568"/>
    </source>
</evidence>
<dbReference type="RefSeq" id="WP_182614125.1">
    <property type="nucleotide sequence ID" value="NZ_BAAATF010000002.1"/>
</dbReference>